<name>A0A402ADU0_9CHLR</name>
<evidence type="ECO:0000313" key="3">
    <source>
        <dbReference type="Proteomes" id="UP000287188"/>
    </source>
</evidence>
<dbReference type="AlphaFoldDB" id="A0A402ADU0"/>
<evidence type="ECO:0000313" key="2">
    <source>
        <dbReference type="EMBL" id="GCE17264.1"/>
    </source>
</evidence>
<comment type="caution">
    <text evidence="2">The sequence shown here is derived from an EMBL/GenBank/DDBJ whole genome shotgun (WGS) entry which is preliminary data.</text>
</comment>
<feature type="domain" description="CarD-like/TRCF RNAP-interacting" evidence="1">
    <location>
        <begin position="25"/>
        <end position="68"/>
    </location>
</feature>
<dbReference type="SUPFAM" id="SSF141259">
    <property type="entry name" value="CarD-like"/>
    <property type="match status" value="1"/>
</dbReference>
<dbReference type="InterPro" id="IPR003711">
    <property type="entry name" value="CarD-like/TRCF_RID"/>
</dbReference>
<organism evidence="2 3">
    <name type="scientific">Dictyobacter kobayashii</name>
    <dbReference type="NCBI Taxonomy" id="2014872"/>
    <lineage>
        <taxon>Bacteria</taxon>
        <taxon>Bacillati</taxon>
        <taxon>Chloroflexota</taxon>
        <taxon>Ktedonobacteria</taxon>
        <taxon>Ktedonobacterales</taxon>
        <taxon>Dictyobacteraceae</taxon>
        <taxon>Dictyobacter</taxon>
    </lineage>
</organism>
<keyword evidence="3" id="KW-1185">Reference proteome</keyword>
<dbReference type="EMBL" id="BIFS01000001">
    <property type="protein sequence ID" value="GCE17264.1"/>
    <property type="molecule type" value="Genomic_DNA"/>
</dbReference>
<proteinExistence type="predicted"/>
<dbReference type="Pfam" id="PF02559">
    <property type="entry name" value="CarD_TRCF_RID"/>
    <property type="match status" value="1"/>
</dbReference>
<reference evidence="3" key="1">
    <citation type="submission" date="2018-12" db="EMBL/GenBank/DDBJ databases">
        <title>Tengunoibacter tsumagoiensis gen. nov., sp. nov., Dictyobacter kobayashii sp. nov., D. alpinus sp. nov., and D. joshuensis sp. nov. and description of Dictyobacteraceae fam. nov. within the order Ktedonobacterales isolated from Tengu-no-mugimeshi.</title>
        <authorList>
            <person name="Wang C.M."/>
            <person name="Zheng Y."/>
            <person name="Sakai Y."/>
            <person name="Toyoda A."/>
            <person name="Minakuchi Y."/>
            <person name="Abe K."/>
            <person name="Yokota A."/>
            <person name="Yabe S."/>
        </authorList>
    </citation>
    <scope>NUCLEOTIDE SEQUENCE [LARGE SCALE GENOMIC DNA]</scope>
    <source>
        <strain evidence="3">Uno11</strain>
    </source>
</reference>
<gene>
    <name evidence="2" type="ORF">KDK_10640</name>
</gene>
<dbReference type="Gene3D" id="2.40.10.170">
    <property type="match status" value="1"/>
</dbReference>
<accession>A0A402ADU0</accession>
<dbReference type="RefSeq" id="WP_161977120.1">
    <property type="nucleotide sequence ID" value="NZ_BIFS01000001.1"/>
</dbReference>
<evidence type="ECO:0000259" key="1">
    <source>
        <dbReference type="Pfam" id="PF02559"/>
    </source>
</evidence>
<dbReference type="Proteomes" id="UP000287188">
    <property type="component" value="Unassembled WGS sequence"/>
</dbReference>
<protein>
    <recommendedName>
        <fullName evidence="1">CarD-like/TRCF RNAP-interacting domain-containing protein</fullName>
    </recommendedName>
</protein>
<dbReference type="InterPro" id="IPR036101">
    <property type="entry name" value="CarD-like/TRCF_RID_sf"/>
</dbReference>
<sequence length="72" mass="8312">MVGQKRRNIQRRKPVTPASFLAEVNPGDYVVHQEHGIGRFEGLVKMNLTGVEREYLLIHYAGTDKLYIRRTS</sequence>